<feature type="region of interest" description="Disordered" evidence="1">
    <location>
        <begin position="247"/>
        <end position="325"/>
    </location>
</feature>
<proteinExistence type="predicted"/>
<feature type="transmembrane region" description="Helical" evidence="2">
    <location>
        <begin position="114"/>
        <end position="131"/>
    </location>
</feature>
<reference evidence="3 4" key="1">
    <citation type="submission" date="2019-03" db="EMBL/GenBank/DDBJ databases">
        <title>First draft genome of Liparis tanakae, snailfish: a comprehensive survey of snailfish specific genes.</title>
        <authorList>
            <person name="Kim W."/>
            <person name="Song I."/>
            <person name="Jeong J.-H."/>
            <person name="Kim D."/>
            <person name="Kim S."/>
            <person name="Ryu S."/>
            <person name="Song J.Y."/>
            <person name="Lee S.K."/>
        </authorList>
    </citation>
    <scope>NUCLEOTIDE SEQUENCE [LARGE SCALE GENOMIC DNA]</scope>
    <source>
        <tissue evidence="3">Muscle</tissue>
    </source>
</reference>
<keyword evidence="2" id="KW-0812">Transmembrane</keyword>
<evidence type="ECO:0000313" key="3">
    <source>
        <dbReference type="EMBL" id="TNN34108.1"/>
    </source>
</evidence>
<evidence type="ECO:0000256" key="1">
    <source>
        <dbReference type="SAM" id="MobiDB-lite"/>
    </source>
</evidence>
<organism evidence="3 4">
    <name type="scientific">Liparis tanakae</name>
    <name type="common">Tanaka's snailfish</name>
    <dbReference type="NCBI Taxonomy" id="230148"/>
    <lineage>
        <taxon>Eukaryota</taxon>
        <taxon>Metazoa</taxon>
        <taxon>Chordata</taxon>
        <taxon>Craniata</taxon>
        <taxon>Vertebrata</taxon>
        <taxon>Euteleostomi</taxon>
        <taxon>Actinopterygii</taxon>
        <taxon>Neopterygii</taxon>
        <taxon>Teleostei</taxon>
        <taxon>Neoteleostei</taxon>
        <taxon>Acanthomorphata</taxon>
        <taxon>Eupercaria</taxon>
        <taxon>Perciformes</taxon>
        <taxon>Cottioidei</taxon>
        <taxon>Cottales</taxon>
        <taxon>Liparidae</taxon>
        <taxon>Liparis</taxon>
    </lineage>
</organism>
<keyword evidence="2" id="KW-1133">Transmembrane helix</keyword>
<comment type="caution">
    <text evidence="3">The sequence shown here is derived from an EMBL/GenBank/DDBJ whole genome shotgun (WGS) entry which is preliminary data.</text>
</comment>
<protein>
    <submittedName>
        <fullName evidence="3">Uncharacterized protein</fullName>
    </submittedName>
</protein>
<gene>
    <name evidence="3" type="ORF">EYF80_055726</name>
</gene>
<feature type="transmembrane region" description="Helical" evidence="2">
    <location>
        <begin position="91"/>
        <end position="107"/>
    </location>
</feature>
<dbReference type="Proteomes" id="UP000314294">
    <property type="component" value="Unassembled WGS sequence"/>
</dbReference>
<evidence type="ECO:0000256" key="2">
    <source>
        <dbReference type="SAM" id="Phobius"/>
    </source>
</evidence>
<dbReference type="AlphaFoldDB" id="A0A4Z2EZB2"/>
<keyword evidence="2" id="KW-0472">Membrane</keyword>
<accession>A0A4Z2EZB2</accession>
<evidence type="ECO:0000313" key="4">
    <source>
        <dbReference type="Proteomes" id="UP000314294"/>
    </source>
</evidence>
<name>A0A4Z2EZB2_9TELE</name>
<feature type="transmembrane region" description="Helical" evidence="2">
    <location>
        <begin position="137"/>
        <end position="157"/>
    </location>
</feature>
<keyword evidence="4" id="KW-1185">Reference proteome</keyword>
<dbReference type="EMBL" id="SRLO01002039">
    <property type="protein sequence ID" value="TNN34108.1"/>
    <property type="molecule type" value="Genomic_DNA"/>
</dbReference>
<sequence>MELTLSGLREECAADPTSVHLRRLPGAPQAQGLNPETRRTPEELARSTGPALLMCCSLGLLSWSTFLNVAFGSEVPEPPRVWTNQLEGFKVQRLYLLILFSLYLRAISRGHCIVHKLVGFLILNLCFYAILLLASNFLFDGCCVVLVIILLTGYPGLNTYLVGPVEMQQAGRGAEEATVDVKFTDVTNALIACKVPEDLFTEEHRKKRRESCWNEPMWGSGDRGPLGLRGSGLRTLLGLRGSGLRTPRSEGFWSKDSPRSEGFWSEDSGDSPRSEGFWSEDSPRSVGFWSEDSGDSPPSEGFWSEGFWSKDSPRSVGFWSEDSSV</sequence>
<dbReference type="OrthoDB" id="10662917at2759"/>
<feature type="transmembrane region" description="Helical" evidence="2">
    <location>
        <begin position="51"/>
        <end position="71"/>
    </location>
</feature>